<dbReference type="InterPro" id="IPR008974">
    <property type="entry name" value="TRAF-like"/>
</dbReference>
<comment type="caution">
    <text evidence="3">The sequence shown here is derived from an EMBL/GenBank/DDBJ whole genome shotgun (WGS) entry which is preliminary data.</text>
</comment>
<proteinExistence type="predicted"/>
<evidence type="ECO:0000256" key="1">
    <source>
        <dbReference type="SAM" id="MobiDB-lite"/>
    </source>
</evidence>
<evidence type="ECO:0000259" key="2">
    <source>
        <dbReference type="PROSITE" id="PS50144"/>
    </source>
</evidence>
<protein>
    <recommendedName>
        <fullName evidence="2">MATH domain-containing protein</fullName>
    </recommendedName>
</protein>
<dbReference type="VEuPathDB" id="TriTrypDB:Lsey_0037_0300"/>
<sequence>MESVEAVEIFSDSSACYRYRVPVSVIRELQYEGSRYSAEFDVGGWLWRFHIQERAADGQRFLALHLQSCTPGAIAVHFKLTVVCIRDPLQSRSKTFNCTFKKAGSAWGLHQFITMNQLLQPESGFVYTVQETGTRCVDFEVTMQVNNGRENERTPPVRSATRSITPTRSITADGRPPPSRGSSVRQNMMMGRGSNTNLIGNGGGGGGMGMDRMAYPPGRSSPGALVPMDTSMEQPDQQRRGGSVAVGPRRGFYNDPNNGENAQLVAMDNSSNVGCFTGRQGSVASTSNAKSNYIRASLTYPFEHLESLCDMSFDVQGVRVKAHRCVIGARMQPLLPEQMLPLQVGCIVAIAVPLDVFTTFLRYVYTEEYPESGVLPPESLLDLYLLAAACEFYDLSAVCIRYVRPLLTPDNILPIVLTRYNAADEVLTSLYLHVLLDNYDVLIQDRQFEEIPGHLFRRLSLILYRKETVPNAPIPLLKNTLGKQLAWLAESGQYSDYDWVVSPQQYTVRAHRYILACRGVLFSQALNSRSPAPLPSFTTAEFDFTLRSWQKLLAGMYRRHFDTARDFSGEDIAIIFKMQHVLVMDGHLKREAEEAISNTNALRLLIYAVKHQIPELHERAMNYVASNFNAMMRNDPQAWELISELPQTAVVSLFRTVTEHQQ</sequence>
<dbReference type="OMA" id="ASHYSPQ"/>
<accession>A0A0N0P7K5</accession>
<name>A0A0N0P7K5_LEPSE</name>
<dbReference type="Gene3D" id="2.60.210.10">
    <property type="entry name" value="Apoptosis, Tumor Necrosis Factor Receptor Associated Protein 2, Chain A"/>
    <property type="match status" value="1"/>
</dbReference>
<dbReference type="EMBL" id="LJSK01000037">
    <property type="protein sequence ID" value="KPI88899.1"/>
    <property type="molecule type" value="Genomic_DNA"/>
</dbReference>
<gene>
    <name evidence="3" type="ORF">ABL78_2016</name>
</gene>
<dbReference type="SUPFAM" id="SSF54695">
    <property type="entry name" value="POZ domain"/>
    <property type="match status" value="2"/>
</dbReference>
<dbReference type="Pfam" id="PF00917">
    <property type="entry name" value="MATH"/>
    <property type="match status" value="1"/>
</dbReference>
<feature type="compositionally biased region" description="Gly residues" evidence="1">
    <location>
        <begin position="200"/>
        <end position="209"/>
    </location>
</feature>
<evidence type="ECO:0000313" key="4">
    <source>
        <dbReference type="Proteomes" id="UP000038009"/>
    </source>
</evidence>
<dbReference type="SUPFAM" id="SSF49599">
    <property type="entry name" value="TRAF domain-like"/>
    <property type="match status" value="1"/>
</dbReference>
<keyword evidence="4" id="KW-1185">Reference proteome</keyword>
<organism evidence="3 4">
    <name type="scientific">Leptomonas seymouri</name>
    <dbReference type="NCBI Taxonomy" id="5684"/>
    <lineage>
        <taxon>Eukaryota</taxon>
        <taxon>Discoba</taxon>
        <taxon>Euglenozoa</taxon>
        <taxon>Kinetoplastea</taxon>
        <taxon>Metakinetoplastina</taxon>
        <taxon>Trypanosomatida</taxon>
        <taxon>Trypanosomatidae</taxon>
        <taxon>Leishmaniinae</taxon>
        <taxon>Leptomonas</taxon>
    </lineage>
</organism>
<reference evidence="3 4" key="1">
    <citation type="journal article" date="2015" name="PLoS Pathog.">
        <title>Leptomonas seymouri: Adaptations to the Dixenous Life Cycle Analyzed by Genome Sequencing, Transcriptome Profiling and Co-infection with Leishmania donovani.</title>
        <authorList>
            <person name="Kraeva N."/>
            <person name="Butenko A."/>
            <person name="Hlavacova J."/>
            <person name="Kostygov A."/>
            <person name="Myskova J."/>
            <person name="Grybchuk D."/>
            <person name="Lestinova T."/>
            <person name="Votypka J."/>
            <person name="Volf P."/>
            <person name="Opperdoes F."/>
            <person name="Flegontov P."/>
            <person name="Lukes J."/>
            <person name="Yurchenko V."/>
        </authorList>
    </citation>
    <scope>NUCLEOTIDE SEQUENCE [LARGE SCALE GENOMIC DNA]</scope>
    <source>
        <strain evidence="3 4">ATCC 30220</strain>
    </source>
</reference>
<feature type="compositionally biased region" description="Polar residues" evidence="1">
    <location>
        <begin position="160"/>
        <end position="170"/>
    </location>
</feature>
<dbReference type="Gene3D" id="3.30.710.10">
    <property type="entry name" value="Potassium Channel Kv1.1, Chain A"/>
    <property type="match status" value="2"/>
</dbReference>
<dbReference type="InterPro" id="IPR002083">
    <property type="entry name" value="MATH/TRAF_dom"/>
</dbReference>
<dbReference type="InterPro" id="IPR051481">
    <property type="entry name" value="BTB-POZ/Galectin-3-binding"/>
</dbReference>
<evidence type="ECO:0000313" key="3">
    <source>
        <dbReference type="EMBL" id="KPI88899.1"/>
    </source>
</evidence>
<dbReference type="CDD" id="cd14733">
    <property type="entry name" value="BACK"/>
    <property type="match status" value="1"/>
</dbReference>
<dbReference type="OrthoDB" id="6359816at2759"/>
<dbReference type="PANTHER" id="PTHR24410:SF23">
    <property type="entry name" value="BTB DOMAIN-CONTAINING PROTEIN-RELATED"/>
    <property type="match status" value="1"/>
</dbReference>
<feature type="region of interest" description="Disordered" evidence="1">
    <location>
        <begin position="147"/>
        <end position="248"/>
    </location>
</feature>
<dbReference type="PROSITE" id="PS50144">
    <property type="entry name" value="MATH"/>
    <property type="match status" value="1"/>
</dbReference>
<dbReference type="CDD" id="cd00121">
    <property type="entry name" value="MATH"/>
    <property type="match status" value="1"/>
</dbReference>
<dbReference type="Proteomes" id="UP000038009">
    <property type="component" value="Unassembled WGS sequence"/>
</dbReference>
<feature type="domain" description="MATH" evidence="2">
    <location>
        <begin position="16"/>
        <end position="139"/>
    </location>
</feature>
<dbReference type="CDD" id="cd18186">
    <property type="entry name" value="BTB_POZ_ZBTB_KLHL-like"/>
    <property type="match status" value="1"/>
</dbReference>
<dbReference type="AlphaFoldDB" id="A0A0N0P7K5"/>
<dbReference type="InterPro" id="IPR011333">
    <property type="entry name" value="SKP1/BTB/POZ_sf"/>
</dbReference>
<dbReference type="PANTHER" id="PTHR24410">
    <property type="entry name" value="HL07962P-RELATED"/>
    <property type="match status" value="1"/>
</dbReference>